<protein>
    <submittedName>
        <fullName evidence="2">Uncharacterized protein</fullName>
    </submittedName>
</protein>
<sequence length="154" mass="17471">MDGNIKILTQCDDDTCCCLTQRSAAAVISIICLTSCLLDLVLSDSTLIPSCELKDHLDSLKYVLITLYKIANMLLLLGSVFESPLLLQIYVWYMLGYIIIGFVVVILDFCFRILSEGISSFLFFVPDVIFLFVMFRCLPLVDHYKKHLERVSPT</sequence>
<evidence type="ECO:0000313" key="3">
    <source>
        <dbReference type="Proteomes" id="UP001153954"/>
    </source>
</evidence>
<keyword evidence="3" id="KW-1185">Reference proteome</keyword>
<dbReference type="AlphaFoldDB" id="A0AAU9UDB9"/>
<evidence type="ECO:0000313" key="2">
    <source>
        <dbReference type="EMBL" id="CAH2097178.1"/>
    </source>
</evidence>
<feature type="transmembrane region" description="Helical" evidence="1">
    <location>
        <begin position="121"/>
        <end position="141"/>
    </location>
</feature>
<comment type="caution">
    <text evidence="2">The sequence shown here is derived from an EMBL/GenBank/DDBJ whole genome shotgun (WGS) entry which is preliminary data.</text>
</comment>
<organism evidence="2 3">
    <name type="scientific">Euphydryas editha</name>
    <name type="common">Edith's checkerspot</name>
    <dbReference type="NCBI Taxonomy" id="104508"/>
    <lineage>
        <taxon>Eukaryota</taxon>
        <taxon>Metazoa</taxon>
        <taxon>Ecdysozoa</taxon>
        <taxon>Arthropoda</taxon>
        <taxon>Hexapoda</taxon>
        <taxon>Insecta</taxon>
        <taxon>Pterygota</taxon>
        <taxon>Neoptera</taxon>
        <taxon>Endopterygota</taxon>
        <taxon>Lepidoptera</taxon>
        <taxon>Glossata</taxon>
        <taxon>Ditrysia</taxon>
        <taxon>Papilionoidea</taxon>
        <taxon>Nymphalidae</taxon>
        <taxon>Nymphalinae</taxon>
        <taxon>Euphydryas</taxon>
    </lineage>
</organism>
<feature type="transmembrane region" description="Helical" evidence="1">
    <location>
        <begin position="87"/>
        <end position="109"/>
    </location>
</feature>
<dbReference type="Proteomes" id="UP001153954">
    <property type="component" value="Unassembled WGS sequence"/>
</dbReference>
<keyword evidence="1" id="KW-0812">Transmembrane</keyword>
<accession>A0AAU9UDB9</accession>
<keyword evidence="1" id="KW-0472">Membrane</keyword>
<dbReference type="EMBL" id="CAKOGL010000017">
    <property type="protein sequence ID" value="CAH2097178.1"/>
    <property type="molecule type" value="Genomic_DNA"/>
</dbReference>
<evidence type="ECO:0000256" key="1">
    <source>
        <dbReference type="SAM" id="Phobius"/>
    </source>
</evidence>
<keyword evidence="1" id="KW-1133">Transmembrane helix</keyword>
<proteinExistence type="predicted"/>
<name>A0AAU9UDB9_EUPED</name>
<reference evidence="2" key="1">
    <citation type="submission" date="2022-03" db="EMBL/GenBank/DDBJ databases">
        <authorList>
            <person name="Tunstrom K."/>
        </authorList>
    </citation>
    <scope>NUCLEOTIDE SEQUENCE</scope>
</reference>
<feature type="transmembrane region" description="Helical" evidence="1">
    <location>
        <begin position="62"/>
        <end position="81"/>
    </location>
</feature>
<gene>
    <name evidence="2" type="ORF">EEDITHA_LOCUS12432</name>
</gene>
<feature type="transmembrane region" description="Helical" evidence="1">
    <location>
        <begin position="23"/>
        <end position="42"/>
    </location>
</feature>